<name>A0ABW4W819_9BACI</name>
<dbReference type="RefSeq" id="WP_377558714.1">
    <property type="nucleotide sequence ID" value="NZ_JBHUHQ010000041.1"/>
</dbReference>
<dbReference type="EMBL" id="JBHUHQ010000041">
    <property type="protein sequence ID" value="MFD2046662.1"/>
    <property type="molecule type" value="Genomic_DNA"/>
</dbReference>
<comment type="caution">
    <text evidence="1">The sequence shown here is derived from an EMBL/GenBank/DDBJ whole genome shotgun (WGS) entry which is preliminary data.</text>
</comment>
<proteinExistence type="predicted"/>
<keyword evidence="2" id="KW-1185">Reference proteome</keyword>
<reference evidence="2" key="1">
    <citation type="journal article" date="2019" name="Int. J. Syst. Evol. Microbiol.">
        <title>The Global Catalogue of Microorganisms (GCM) 10K type strain sequencing project: providing services to taxonomists for standard genome sequencing and annotation.</title>
        <authorList>
            <consortium name="The Broad Institute Genomics Platform"/>
            <consortium name="The Broad Institute Genome Sequencing Center for Infectious Disease"/>
            <person name="Wu L."/>
            <person name="Ma J."/>
        </authorList>
    </citation>
    <scope>NUCLEOTIDE SEQUENCE [LARGE SCALE GENOMIC DNA]</scope>
    <source>
        <strain evidence="2">R28</strain>
    </source>
</reference>
<organism evidence="1 2">
    <name type="scientific">Ornithinibacillus salinisoli</name>
    <dbReference type="NCBI Taxonomy" id="1848459"/>
    <lineage>
        <taxon>Bacteria</taxon>
        <taxon>Bacillati</taxon>
        <taxon>Bacillota</taxon>
        <taxon>Bacilli</taxon>
        <taxon>Bacillales</taxon>
        <taxon>Bacillaceae</taxon>
        <taxon>Ornithinibacillus</taxon>
    </lineage>
</organism>
<evidence type="ECO:0000313" key="1">
    <source>
        <dbReference type="EMBL" id="MFD2046662.1"/>
    </source>
</evidence>
<dbReference type="Proteomes" id="UP001597383">
    <property type="component" value="Unassembled WGS sequence"/>
</dbReference>
<protein>
    <recommendedName>
        <fullName evidence="3">DUF3794 domain-containing protein</fullName>
    </recommendedName>
</protein>
<evidence type="ECO:0008006" key="3">
    <source>
        <dbReference type="Google" id="ProtNLM"/>
    </source>
</evidence>
<evidence type="ECO:0000313" key="2">
    <source>
        <dbReference type="Proteomes" id="UP001597383"/>
    </source>
</evidence>
<accession>A0ABW4W819</accession>
<sequence>MKAENLAGGQELLCINTEKVYDWILNEATFDLTLGDLELPLNPITGDQLECDDIDIDTVTCAVAPTEVDPIVILDRVNQEFVVNGAEVTLQLVSIRKNFEVTVFVDLIPDLGGATVEVGTVEFTRCEQVILCAPEGTDVDVTYTDLDCFVCTAVCDPGTTTEVDEIDVTVTVRLCQSIQSTFDVTLEIVADFCQPRDILPFPPCPAPTMPEQCPVVFPNTAGNGDNGDNG</sequence>
<gene>
    <name evidence="1" type="ORF">ACFSJF_20560</name>
</gene>